<evidence type="ECO:0000256" key="2">
    <source>
        <dbReference type="SAM" id="Phobius"/>
    </source>
</evidence>
<feature type="region of interest" description="Disordered" evidence="1">
    <location>
        <begin position="1"/>
        <end position="42"/>
    </location>
</feature>
<accession>Q010D4</accession>
<feature type="compositionally biased region" description="Basic residues" evidence="1">
    <location>
        <begin position="10"/>
        <end position="30"/>
    </location>
</feature>
<evidence type="ECO:0000313" key="4">
    <source>
        <dbReference type="Proteomes" id="UP000009170"/>
    </source>
</evidence>
<keyword evidence="2" id="KW-0472">Membrane</keyword>
<dbReference type="EMBL" id="CAID01000010">
    <property type="protein sequence ID" value="CAL56098.1"/>
    <property type="molecule type" value="Genomic_DNA"/>
</dbReference>
<dbReference type="RefSeq" id="XP_003081574.1">
    <property type="nucleotide sequence ID" value="XM_003081526.1"/>
</dbReference>
<dbReference type="AlphaFoldDB" id="Q010D4"/>
<dbReference type="KEGG" id="ota:OT_ostta10g01390"/>
<keyword evidence="2" id="KW-1133">Transmembrane helix</keyword>
<reference evidence="3 4" key="2">
    <citation type="journal article" date="2014" name="BMC Genomics">
        <title>An improved genome of the model marine alga Ostreococcus tauri unfolds by assessing Illumina de novo assemblies.</title>
        <authorList>
            <person name="Blanc-Mathieu R."/>
            <person name="Verhelst B."/>
            <person name="Derelle E."/>
            <person name="Rombauts S."/>
            <person name="Bouget F.Y."/>
            <person name="Carre I."/>
            <person name="Chateau A."/>
            <person name="Eyre-Walker A."/>
            <person name="Grimsley N."/>
            <person name="Moreau H."/>
            <person name="Piegu B."/>
            <person name="Rivals E."/>
            <person name="Schackwitz W."/>
            <person name="Van de Peer Y."/>
            <person name="Piganeau G."/>
        </authorList>
    </citation>
    <scope>NUCLEOTIDE SEQUENCE [LARGE SCALE GENOMIC DNA]</scope>
    <source>
        <strain evidence="4">OTTH 0595 / CCAP 157/2 / RCC745</strain>
    </source>
</reference>
<proteinExistence type="predicted"/>
<gene>
    <name evidence="3" type="ORF">OT_ostta10g01390</name>
</gene>
<dbReference type="OMA" id="DHPCGPC"/>
<dbReference type="Proteomes" id="UP000009170">
    <property type="component" value="Unassembled WGS sequence"/>
</dbReference>
<sequence length="166" mass="18277">MPPNIPGARKGVRPQRGSRKANARGRRLSSKKSNGDSGDSRGSRRGFGLLALLAAVVAAVVAVVVRDRTEHERDSKRIRDRLRAKPRVMSEHAACRMECRFISERDVERTLEVGKLDTRHSTPSARPCPKWALNDGRVRAIWADCSSGAKLVTVIDTETDHPCGPC</sequence>
<evidence type="ECO:0000313" key="3">
    <source>
        <dbReference type="EMBL" id="CAL56098.1"/>
    </source>
</evidence>
<keyword evidence="4" id="KW-1185">Reference proteome</keyword>
<dbReference type="OrthoDB" id="512205at2759"/>
<reference evidence="4" key="1">
    <citation type="journal article" date="2006" name="Proc. Natl. Acad. Sci. U.S.A.">
        <title>Genome analysis of the smallest free-living eukaryote Ostreococcus tauri unveils many unique features.</title>
        <authorList>
            <person name="Derelle E."/>
            <person name="Ferraz C."/>
            <person name="Rombauts S."/>
            <person name="Rouze P."/>
            <person name="Worden A.Z."/>
            <person name="Robbens S."/>
            <person name="Partensky F."/>
            <person name="Degroeve S."/>
            <person name="Echeynie S."/>
            <person name="Cooke R."/>
            <person name="Saeys Y."/>
            <person name="Wuyts J."/>
            <person name="Jabbari K."/>
            <person name="Bowler C."/>
            <person name="Panaud O."/>
            <person name="Piegu B."/>
            <person name="Ball S.G."/>
            <person name="Ral J.-P."/>
            <person name="Bouget F.-Y."/>
            <person name="Piganeau G."/>
            <person name="De Baets B."/>
            <person name="Picard A."/>
            <person name="Delseny M."/>
            <person name="Demaille J."/>
            <person name="Van de Peer Y."/>
            <person name="Moreau H."/>
        </authorList>
    </citation>
    <scope>NUCLEOTIDE SEQUENCE [LARGE SCALE GENOMIC DNA]</scope>
    <source>
        <strain evidence="4">OTTH 0595 / CCAP 157/2 / RCC745</strain>
    </source>
</reference>
<dbReference type="InParanoid" id="Q010D4"/>
<evidence type="ECO:0000256" key="1">
    <source>
        <dbReference type="SAM" id="MobiDB-lite"/>
    </source>
</evidence>
<dbReference type="InterPro" id="IPR025354">
    <property type="entry name" value="DUF4258"/>
</dbReference>
<keyword evidence="2" id="KW-0812">Transmembrane</keyword>
<protein>
    <recommendedName>
        <fullName evidence="5">DUF4258 domain-containing protein</fullName>
    </recommendedName>
</protein>
<feature type="transmembrane region" description="Helical" evidence="2">
    <location>
        <begin position="46"/>
        <end position="65"/>
    </location>
</feature>
<dbReference type="GeneID" id="9832305"/>
<organism evidence="3 4">
    <name type="scientific">Ostreococcus tauri</name>
    <name type="common">Marine green alga</name>
    <dbReference type="NCBI Taxonomy" id="70448"/>
    <lineage>
        <taxon>Eukaryota</taxon>
        <taxon>Viridiplantae</taxon>
        <taxon>Chlorophyta</taxon>
        <taxon>Mamiellophyceae</taxon>
        <taxon>Mamiellales</taxon>
        <taxon>Bathycoccaceae</taxon>
        <taxon>Ostreococcus</taxon>
    </lineage>
</organism>
<evidence type="ECO:0008006" key="5">
    <source>
        <dbReference type="Google" id="ProtNLM"/>
    </source>
</evidence>
<dbReference type="Pfam" id="PF14076">
    <property type="entry name" value="DUF4258"/>
    <property type="match status" value="1"/>
</dbReference>
<comment type="caution">
    <text evidence="3">The sequence shown here is derived from an EMBL/GenBank/DDBJ whole genome shotgun (WGS) entry which is preliminary data.</text>
</comment>
<name>Q010D4_OSTTA</name>